<dbReference type="AlphaFoldDB" id="A0A1F7KAN1"/>
<name>A0A1F7KAN1_9BACT</name>
<dbReference type="EMBL" id="MGBG01000013">
    <property type="protein sequence ID" value="OGK64922.1"/>
    <property type="molecule type" value="Genomic_DNA"/>
</dbReference>
<protein>
    <submittedName>
        <fullName evidence="1">Uncharacterized protein</fullName>
    </submittedName>
</protein>
<gene>
    <name evidence="1" type="ORF">A2209_04470</name>
</gene>
<proteinExistence type="predicted"/>
<evidence type="ECO:0000313" key="1">
    <source>
        <dbReference type="EMBL" id="OGK64922.1"/>
    </source>
</evidence>
<accession>A0A1F7KAN1</accession>
<dbReference type="Proteomes" id="UP000178450">
    <property type="component" value="Unassembled WGS sequence"/>
</dbReference>
<reference evidence="1 2" key="1">
    <citation type="journal article" date="2016" name="Nat. Commun.">
        <title>Thousands of microbial genomes shed light on interconnected biogeochemical processes in an aquifer system.</title>
        <authorList>
            <person name="Anantharaman K."/>
            <person name="Brown C.T."/>
            <person name="Hug L.A."/>
            <person name="Sharon I."/>
            <person name="Castelle C.J."/>
            <person name="Probst A.J."/>
            <person name="Thomas B.C."/>
            <person name="Singh A."/>
            <person name="Wilkins M.J."/>
            <person name="Karaoz U."/>
            <person name="Brodie E.L."/>
            <person name="Williams K.H."/>
            <person name="Hubbard S.S."/>
            <person name="Banfield J.F."/>
        </authorList>
    </citation>
    <scope>NUCLEOTIDE SEQUENCE [LARGE SCALE GENOMIC DNA]</scope>
</reference>
<comment type="caution">
    <text evidence="1">The sequence shown here is derived from an EMBL/GenBank/DDBJ whole genome shotgun (WGS) entry which is preliminary data.</text>
</comment>
<evidence type="ECO:0000313" key="2">
    <source>
        <dbReference type="Proteomes" id="UP000178450"/>
    </source>
</evidence>
<sequence length="85" mass="10065">MTSKDPDYSYRIAHSVGSLIGEVRNYRSWIAEGYNRYSQEELQGKIDEHLQLLQRYARAVPDLIKIFSSNKELRKSVEHFFKDEL</sequence>
<organism evidence="1 2">
    <name type="scientific">Candidatus Roizmanbacteria bacterium RIFOXYA1_FULL_41_12</name>
    <dbReference type="NCBI Taxonomy" id="1802082"/>
    <lineage>
        <taxon>Bacteria</taxon>
        <taxon>Candidatus Roizmaniibacteriota</taxon>
    </lineage>
</organism>